<keyword evidence="4 10" id="KW-0812">Transmembrane</keyword>
<dbReference type="GO" id="GO:0004427">
    <property type="term" value="F:inorganic diphosphate phosphatase activity"/>
    <property type="evidence" value="ECO:0007669"/>
    <property type="project" value="InterPro"/>
</dbReference>
<sequence length="331" mass="35161">LITQYYTDYTNEPVKRICKASRTGHGTNIIAGVSVGMESTCLPVLVISCSLFSAYMLGSTTGLPEHVSGLFGTACATMGMLCTAVFVLSMNNFGPIADNGGGIVEMSEQPQEVRAITDRLDAVGNVTKAATKGYAVGGSALACFLLFQAFLDEISVLVKVPFETVNITKIEVMIGGLLGIMMVFLFTGWSIDAVGRTAEDVVIEVRRQFQDIPGIMQHQAKPEYGKCVELVTKAALREMIRPAILALASPVMVGLIFRYIGSLKGNPMLGVEVVASFLMFGTMSGLLMAIFLDNSGGAWDNAKKLIEATGKKGSEAHKAAVTGDTVGTLCF</sequence>
<accession>X6M953</accession>
<evidence type="ECO:0000256" key="10">
    <source>
        <dbReference type="SAM" id="Phobius"/>
    </source>
</evidence>
<dbReference type="AlphaFoldDB" id="X6M953"/>
<evidence type="ECO:0000313" key="11">
    <source>
        <dbReference type="EMBL" id="ETO10186.1"/>
    </source>
</evidence>
<protein>
    <recommendedName>
        <fullName evidence="2">H(+)-exporting diphosphatase</fullName>
        <ecNumber evidence="2">7.1.3.1</ecNumber>
    </recommendedName>
</protein>
<evidence type="ECO:0000256" key="9">
    <source>
        <dbReference type="ARBA" id="ARBA00023136"/>
    </source>
</evidence>
<evidence type="ECO:0000256" key="7">
    <source>
        <dbReference type="ARBA" id="ARBA00022989"/>
    </source>
</evidence>
<keyword evidence="12" id="KW-1185">Reference proteome</keyword>
<feature type="transmembrane region" description="Helical" evidence="10">
    <location>
        <begin position="172"/>
        <end position="191"/>
    </location>
</feature>
<feature type="non-terminal residue" evidence="11">
    <location>
        <position position="1"/>
    </location>
</feature>
<dbReference type="Pfam" id="PF03030">
    <property type="entry name" value="H_PPase"/>
    <property type="match status" value="1"/>
</dbReference>
<dbReference type="InterPro" id="IPR004131">
    <property type="entry name" value="PPase-energised_H-pump"/>
</dbReference>
<keyword evidence="5" id="KW-0460">Magnesium</keyword>
<evidence type="ECO:0000313" key="12">
    <source>
        <dbReference type="Proteomes" id="UP000023152"/>
    </source>
</evidence>
<dbReference type="EC" id="7.1.3.1" evidence="2"/>
<dbReference type="PANTHER" id="PTHR31998">
    <property type="entry name" value="K(+)-INSENSITIVE PYROPHOSPHATE-ENERGIZED PROTON PUMP"/>
    <property type="match status" value="1"/>
</dbReference>
<evidence type="ECO:0000256" key="2">
    <source>
        <dbReference type="ARBA" id="ARBA00013242"/>
    </source>
</evidence>
<gene>
    <name evidence="11" type="ORF">RFI_27191</name>
</gene>
<feature type="non-terminal residue" evidence="11">
    <location>
        <position position="331"/>
    </location>
</feature>
<feature type="transmembrane region" description="Helical" evidence="10">
    <location>
        <begin position="239"/>
        <end position="257"/>
    </location>
</feature>
<evidence type="ECO:0000256" key="1">
    <source>
        <dbReference type="ARBA" id="ARBA00004127"/>
    </source>
</evidence>
<dbReference type="Proteomes" id="UP000023152">
    <property type="component" value="Unassembled WGS sequence"/>
</dbReference>
<comment type="subcellular location">
    <subcellularLocation>
        <location evidence="1">Endomembrane system</location>
        <topology evidence="1">Multi-pass membrane protein</topology>
    </subcellularLocation>
</comment>
<keyword evidence="6" id="KW-1278">Translocase</keyword>
<dbReference type="GO" id="GO:0016020">
    <property type="term" value="C:membrane"/>
    <property type="evidence" value="ECO:0007669"/>
    <property type="project" value="InterPro"/>
</dbReference>
<evidence type="ECO:0000256" key="6">
    <source>
        <dbReference type="ARBA" id="ARBA00022967"/>
    </source>
</evidence>
<dbReference type="GO" id="GO:0009678">
    <property type="term" value="F:diphosphate hydrolysis-driven proton transmembrane transporter activity"/>
    <property type="evidence" value="ECO:0007669"/>
    <property type="project" value="UniProtKB-EC"/>
</dbReference>
<comment type="caution">
    <text evidence="11">The sequence shown here is derived from an EMBL/GenBank/DDBJ whole genome shotgun (WGS) entry which is preliminary data.</text>
</comment>
<dbReference type="GO" id="GO:0012505">
    <property type="term" value="C:endomembrane system"/>
    <property type="evidence" value="ECO:0007669"/>
    <property type="project" value="UniProtKB-SubCell"/>
</dbReference>
<keyword evidence="7 10" id="KW-1133">Transmembrane helix</keyword>
<feature type="transmembrane region" description="Helical" evidence="10">
    <location>
        <begin position="269"/>
        <end position="292"/>
    </location>
</feature>
<reference evidence="11 12" key="1">
    <citation type="journal article" date="2013" name="Curr. Biol.">
        <title>The Genome of the Foraminiferan Reticulomyxa filosa.</title>
        <authorList>
            <person name="Glockner G."/>
            <person name="Hulsmann N."/>
            <person name="Schleicher M."/>
            <person name="Noegel A.A."/>
            <person name="Eichinger L."/>
            <person name="Gallinger C."/>
            <person name="Pawlowski J."/>
            <person name="Sierra R."/>
            <person name="Euteneuer U."/>
            <person name="Pillet L."/>
            <person name="Moustafa A."/>
            <person name="Platzer M."/>
            <person name="Groth M."/>
            <person name="Szafranski K."/>
            <person name="Schliwa M."/>
        </authorList>
    </citation>
    <scope>NUCLEOTIDE SEQUENCE [LARGE SCALE GENOMIC DNA]</scope>
</reference>
<feature type="transmembrane region" description="Helical" evidence="10">
    <location>
        <begin position="29"/>
        <end position="57"/>
    </location>
</feature>
<feature type="transmembrane region" description="Helical" evidence="10">
    <location>
        <begin position="69"/>
        <end position="90"/>
    </location>
</feature>
<keyword evidence="3" id="KW-0813">Transport</keyword>
<evidence type="ECO:0000256" key="4">
    <source>
        <dbReference type="ARBA" id="ARBA00022692"/>
    </source>
</evidence>
<keyword evidence="8" id="KW-0406">Ion transport</keyword>
<evidence type="ECO:0000256" key="8">
    <source>
        <dbReference type="ARBA" id="ARBA00023065"/>
    </source>
</evidence>
<dbReference type="EMBL" id="ASPP01023602">
    <property type="protein sequence ID" value="ETO10186.1"/>
    <property type="molecule type" value="Genomic_DNA"/>
</dbReference>
<organism evidence="11 12">
    <name type="scientific">Reticulomyxa filosa</name>
    <dbReference type="NCBI Taxonomy" id="46433"/>
    <lineage>
        <taxon>Eukaryota</taxon>
        <taxon>Sar</taxon>
        <taxon>Rhizaria</taxon>
        <taxon>Retaria</taxon>
        <taxon>Foraminifera</taxon>
        <taxon>Monothalamids</taxon>
        <taxon>Reticulomyxidae</taxon>
        <taxon>Reticulomyxa</taxon>
    </lineage>
</organism>
<name>X6M953_RETFI</name>
<keyword evidence="9 10" id="KW-0472">Membrane</keyword>
<proteinExistence type="predicted"/>
<evidence type="ECO:0000256" key="3">
    <source>
        <dbReference type="ARBA" id="ARBA00022448"/>
    </source>
</evidence>
<dbReference type="OrthoDB" id="5210at2759"/>
<evidence type="ECO:0000256" key="5">
    <source>
        <dbReference type="ARBA" id="ARBA00022842"/>
    </source>
</evidence>